<name>A0A4U8UJA0_STECR</name>
<evidence type="ECO:0000313" key="1">
    <source>
        <dbReference type="EMBL" id="TMS33012.1"/>
    </source>
</evidence>
<reference evidence="1 2" key="2">
    <citation type="journal article" date="2019" name="G3 (Bethesda)">
        <title>Hybrid Assembly of the Genome of the Entomopathogenic Nematode Steinernema carpocapsae Identifies the X-Chromosome.</title>
        <authorList>
            <person name="Serra L."/>
            <person name="Macchietto M."/>
            <person name="Macias-Munoz A."/>
            <person name="McGill C.J."/>
            <person name="Rodriguez I.M."/>
            <person name="Rodriguez B."/>
            <person name="Murad R."/>
            <person name="Mortazavi A."/>
        </authorList>
    </citation>
    <scope>NUCLEOTIDE SEQUENCE [LARGE SCALE GENOMIC DNA]</scope>
    <source>
        <strain evidence="1 2">ALL</strain>
    </source>
</reference>
<dbReference type="EMBL" id="AZBU02000001">
    <property type="protein sequence ID" value="TMS33012.1"/>
    <property type="molecule type" value="Genomic_DNA"/>
</dbReference>
<comment type="caution">
    <text evidence="1">The sequence shown here is derived from an EMBL/GenBank/DDBJ whole genome shotgun (WGS) entry which is preliminary data.</text>
</comment>
<dbReference type="AlphaFoldDB" id="A0A4U8UJA0"/>
<reference evidence="1 2" key="1">
    <citation type="journal article" date="2015" name="Genome Biol.">
        <title>Comparative genomics of Steinernema reveals deeply conserved gene regulatory networks.</title>
        <authorList>
            <person name="Dillman A.R."/>
            <person name="Macchietto M."/>
            <person name="Porter C.F."/>
            <person name="Rogers A."/>
            <person name="Williams B."/>
            <person name="Antoshechkin I."/>
            <person name="Lee M.M."/>
            <person name="Goodwin Z."/>
            <person name="Lu X."/>
            <person name="Lewis E.E."/>
            <person name="Goodrich-Blair H."/>
            <person name="Stock S.P."/>
            <person name="Adams B.J."/>
            <person name="Sternberg P.W."/>
            <person name="Mortazavi A."/>
        </authorList>
    </citation>
    <scope>NUCLEOTIDE SEQUENCE [LARGE SCALE GENOMIC DNA]</scope>
    <source>
        <strain evidence="1 2">ALL</strain>
    </source>
</reference>
<keyword evidence="2" id="KW-1185">Reference proteome</keyword>
<gene>
    <name evidence="1" type="ORF">L596_000796</name>
</gene>
<proteinExistence type="predicted"/>
<protein>
    <submittedName>
        <fullName evidence="1">Uncharacterized protein</fullName>
    </submittedName>
</protein>
<organism evidence="1 2">
    <name type="scientific">Steinernema carpocapsae</name>
    <name type="common">Entomopathogenic nematode</name>
    <dbReference type="NCBI Taxonomy" id="34508"/>
    <lineage>
        <taxon>Eukaryota</taxon>
        <taxon>Metazoa</taxon>
        <taxon>Ecdysozoa</taxon>
        <taxon>Nematoda</taxon>
        <taxon>Chromadorea</taxon>
        <taxon>Rhabditida</taxon>
        <taxon>Tylenchina</taxon>
        <taxon>Panagrolaimomorpha</taxon>
        <taxon>Strongyloidoidea</taxon>
        <taxon>Steinernematidae</taxon>
        <taxon>Steinernema</taxon>
    </lineage>
</organism>
<dbReference type="Proteomes" id="UP000298663">
    <property type="component" value="Unassembled WGS sequence"/>
</dbReference>
<sequence>MPVKLVDAHGSRTRSKSVARLHRHFYSNFLHAVKRFINTALCSYWSSGATQADRFDRTKTLDSGSRFELAETRPNRARLLPVALHRSSHATALHPRSHQVCEGSSALLRLGLRYRNGQLSGGRLPLLDYNLEVASGPLQHEGRKLEDSALQQPVANQNRVSSSAVKEALFRTSCCYIIKTGLCSCEQAFCCLCSFSWFRVQTIVILKI</sequence>
<accession>A0A4U8UJA0</accession>
<evidence type="ECO:0000313" key="2">
    <source>
        <dbReference type="Proteomes" id="UP000298663"/>
    </source>
</evidence>